<evidence type="ECO:0000313" key="8">
    <source>
        <dbReference type="EMBL" id="MDQ0289987.1"/>
    </source>
</evidence>
<evidence type="ECO:0000256" key="3">
    <source>
        <dbReference type="ARBA" id="ARBA00022692"/>
    </source>
</evidence>
<dbReference type="Pfam" id="PF03706">
    <property type="entry name" value="LPG_synthase_TM"/>
    <property type="match status" value="1"/>
</dbReference>
<dbReference type="PANTHER" id="PTHR40277:SF1">
    <property type="entry name" value="BLL5419 PROTEIN"/>
    <property type="match status" value="1"/>
</dbReference>
<dbReference type="GO" id="GO:0005886">
    <property type="term" value="C:plasma membrane"/>
    <property type="evidence" value="ECO:0007669"/>
    <property type="project" value="UniProtKB-SubCell"/>
</dbReference>
<feature type="transmembrane region" description="Helical" evidence="7">
    <location>
        <begin position="284"/>
        <end position="302"/>
    </location>
</feature>
<evidence type="ECO:0000256" key="6">
    <source>
        <dbReference type="SAM" id="MobiDB-lite"/>
    </source>
</evidence>
<feature type="transmembrane region" description="Helical" evidence="7">
    <location>
        <begin position="30"/>
        <end position="49"/>
    </location>
</feature>
<feature type="transmembrane region" description="Helical" evidence="7">
    <location>
        <begin position="148"/>
        <end position="170"/>
    </location>
</feature>
<feature type="transmembrane region" description="Helical" evidence="7">
    <location>
        <begin position="70"/>
        <end position="89"/>
    </location>
</feature>
<evidence type="ECO:0000256" key="7">
    <source>
        <dbReference type="SAM" id="Phobius"/>
    </source>
</evidence>
<keyword evidence="2" id="KW-1003">Cell membrane</keyword>
<evidence type="ECO:0000256" key="5">
    <source>
        <dbReference type="ARBA" id="ARBA00023136"/>
    </source>
</evidence>
<protein>
    <submittedName>
        <fullName evidence="8">Uncharacterized protein (TIRG00374 family)</fullName>
    </submittedName>
</protein>
<keyword evidence="3 7" id="KW-0812">Transmembrane</keyword>
<feature type="region of interest" description="Disordered" evidence="6">
    <location>
        <begin position="1"/>
        <end position="25"/>
    </location>
</feature>
<feature type="transmembrane region" description="Helical" evidence="7">
    <location>
        <begin position="334"/>
        <end position="353"/>
    </location>
</feature>
<keyword evidence="5 7" id="KW-0472">Membrane</keyword>
<keyword evidence="9" id="KW-1185">Reference proteome</keyword>
<evidence type="ECO:0000313" key="9">
    <source>
        <dbReference type="Proteomes" id="UP001238163"/>
    </source>
</evidence>
<feature type="transmembrane region" description="Helical" evidence="7">
    <location>
        <begin position="109"/>
        <end position="127"/>
    </location>
</feature>
<dbReference type="AlphaFoldDB" id="A0AAE3VG63"/>
<sequence>MNDAAASRNATASRPPGTAGNAGPSPTRRALGWVLRLGGIALAALLLYLTISRTDADLSGVLRSASPWPLLIALALLGATHFLGAYRWIALLRVQGVHIGYGLSLKLTIVGHFFCSVVPGAASGDLLKMGYVLKYSQGRGTEAVLSIIIDRILGLAGLIVIGTAASAYMLVRHRALVFAQPLLALTIVIIFAGAVGLAVLYAVLLFRAQLMRWRPCAALTGWAARRLPTAIVAIFSKLATGLDLYRAQPIALLNALGISVVVHFILGVALFCIGRACLEEHMAFIHYLLSTQISNVSALIPLTPGGIGMRDAVTAALFTAFDATPANVVGSIPVINSLLTLCWAAVGAAILTLSPHFRNRQL</sequence>
<reference evidence="8" key="1">
    <citation type="submission" date="2023-07" db="EMBL/GenBank/DDBJ databases">
        <title>Genomic Encyclopedia of Type Strains, Phase IV (KMG-IV): sequencing the most valuable type-strain genomes for metagenomic binning, comparative biology and taxonomic classification.</title>
        <authorList>
            <person name="Goeker M."/>
        </authorList>
    </citation>
    <scope>NUCLEOTIDE SEQUENCE</scope>
    <source>
        <strain evidence="8">DSM 24202</strain>
    </source>
</reference>
<name>A0AAE3VG63_9BACT</name>
<comment type="subcellular location">
    <subcellularLocation>
        <location evidence="1">Cell membrane</location>
        <topology evidence="1">Multi-pass membrane protein</topology>
    </subcellularLocation>
</comment>
<organism evidence="8 9">
    <name type="scientific">Oligosphaera ethanolica</name>
    <dbReference type="NCBI Taxonomy" id="760260"/>
    <lineage>
        <taxon>Bacteria</taxon>
        <taxon>Pseudomonadati</taxon>
        <taxon>Lentisphaerota</taxon>
        <taxon>Oligosphaeria</taxon>
        <taxon>Oligosphaerales</taxon>
        <taxon>Oligosphaeraceae</taxon>
        <taxon>Oligosphaera</taxon>
    </lineage>
</organism>
<proteinExistence type="predicted"/>
<dbReference type="NCBIfam" id="TIGR00374">
    <property type="entry name" value="flippase-like domain"/>
    <property type="match status" value="1"/>
</dbReference>
<keyword evidence="4 7" id="KW-1133">Transmembrane helix</keyword>
<dbReference type="PANTHER" id="PTHR40277">
    <property type="entry name" value="BLL5419 PROTEIN"/>
    <property type="match status" value="1"/>
</dbReference>
<evidence type="ECO:0000256" key="2">
    <source>
        <dbReference type="ARBA" id="ARBA00022475"/>
    </source>
</evidence>
<feature type="transmembrane region" description="Helical" evidence="7">
    <location>
        <begin position="182"/>
        <end position="206"/>
    </location>
</feature>
<dbReference type="EMBL" id="JAUSVL010000001">
    <property type="protein sequence ID" value="MDQ0289987.1"/>
    <property type="molecule type" value="Genomic_DNA"/>
</dbReference>
<accession>A0AAE3VG63</accession>
<gene>
    <name evidence="8" type="ORF">J3R75_002094</name>
</gene>
<dbReference type="Proteomes" id="UP001238163">
    <property type="component" value="Unassembled WGS sequence"/>
</dbReference>
<dbReference type="RefSeq" id="WP_307261420.1">
    <property type="nucleotide sequence ID" value="NZ_JAUSVL010000001.1"/>
</dbReference>
<dbReference type="InterPro" id="IPR022791">
    <property type="entry name" value="L-PG_synthase/AglD"/>
</dbReference>
<evidence type="ECO:0000256" key="1">
    <source>
        <dbReference type="ARBA" id="ARBA00004651"/>
    </source>
</evidence>
<feature type="transmembrane region" description="Helical" evidence="7">
    <location>
        <begin position="251"/>
        <end position="272"/>
    </location>
</feature>
<evidence type="ECO:0000256" key="4">
    <source>
        <dbReference type="ARBA" id="ARBA00022989"/>
    </source>
</evidence>
<comment type="caution">
    <text evidence="8">The sequence shown here is derived from an EMBL/GenBank/DDBJ whole genome shotgun (WGS) entry which is preliminary data.</text>
</comment>